<proteinExistence type="predicted"/>
<keyword evidence="2" id="KW-1185">Reference proteome</keyword>
<comment type="caution">
    <text evidence="1">The sequence shown here is derived from an EMBL/GenBank/DDBJ whole genome shotgun (WGS) entry which is preliminary data.</text>
</comment>
<dbReference type="Proteomes" id="UP000236333">
    <property type="component" value="Unassembled WGS sequence"/>
</dbReference>
<evidence type="ECO:0000313" key="2">
    <source>
        <dbReference type="Proteomes" id="UP000236333"/>
    </source>
</evidence>
<dbReference type="AlphaFoldDB" id="A0A2J7ZGE8"/>
<accession>A0A2J7ZGE8</accession>
<evidence type="ECO:0000313" key="1">
    <source>
        <dbReference type="EMBL" id="PNG99352.1"/>
    </source>
</evidence>
<dbReference type="EMBL" id="PGGS01003147">
    <property type="protein sequence ID" value="PNG99352.1"/>
    <property type="molecule type" value="Genomic_DNA"/>
</dbReference>
<dbReference type="OrthoDB" id="528638at2759"/>
<name>A0A2J7ZGE8_9CHLO</name>
<dbReference type="PANTHER" id="PTHR35320">
    <property type="entry name" value="ATP-DEPENDENT CLP PROTEASE ATP-BINDING SUBUNIT"/>
    <property type="match status" value="1"/>
</dbReference>
<feature type="non-terminal residue" evidence="1">
    <location>
        <position position="1"/>
    </location>
</feature>
<sequence length="126" mass="13589">CWLAATWPWLPLPALPPGVVIDIRTLRLEGWVDTTTGCVDFNFVSSFATTLAGLWATQPLEVEARMGSGEQAGCVFHAVGERLVGADATLVALSLVPKTSAPWQNRVLSLPTDALSVLKVRMEFLP</sequence>
<organism evidence="1 2">
    <name type="scientific">Tetrabaena socialis</name>
    <dbReference type="NCBI Taxonomy" id="47790"/>
    <lineage>
        <taxon>Eukaryota</taxon>
        <taxon>Viridiplantae</taxon>
        <taxon>Chlorophyta</taxon>
        <taxon>core chlorophytes</taxon>
        <taxon>Chlorophyceae</taxon>
        <taxon>CS clade</taxon>
        <taxon>Chlamydomonadales</taxon>
        <taxon>Tetrabaenaceae</taxon>
        <taxon>Tetrabaena</taxon>
    </lineage>
</organism>
<reference evidence="1 2" key="1">
    <citation type="journal article" date="2017" name="Mol. Biol. Evol.">
        <title>The 4-celled Tetrabaena socialis nuclear genome reveals the essential components for genetic control of cell number at the origin of multicellularity in the volvocine lineage.</title>
        <authorList>
            <person name="Featherston J."/>
            <person name="Arakaki Y."/>
            <person name="Hanschen E.R."/>
            <person name="Ferris P.J."/>
            <person name="Michod R.E."/>
            <person name="Olson B.J.S.C."/>
            <person name="Nozaki H."/>
            <person name="Durand P.M."/>
        </authorList>
    </citation>
    <scope>NUCLEOTIDE SEQUENCE [LARGE SCALE GENOMIC DNA]</scope>
    <source>
        <strain evidence="1 2">NIES-571</strain>
    </source>
</reference>
<protein>
    <submittedName>
        <fullName evidence="1">Uncharacterized protein</fullName>
    </submittedName>
</protein>
<gene>
    <name evidence="1" type="ORF">TSOC_014873</name>
</gene>
<dbReference type="PANTHER" id="PTHR35320:SF1">
    <property type="entry name" value="ATP-DEPENDENT CLP PROTEASE ATP-BINDING SUBUNIT"/>
    <property type="match status" value="1"/>
</dbReference>